<protein>
    <submittedName>
        <fullName evidence="1">Uncharacterized protein</fullName>
    </submittedName>
</protein>
<keyword evidence="2" id="KW-1185">Reference proteome</keyword>
<gene>
    <name evidence="1" type="ORF">GIB67_039309</name>
</gene>
<dbReference type="AlphaFoldDB" id="A0A7J7MMN3"/>
<sequence>MEPKLQLLTSGALQRTTQRMQLYRVHWTGLVGRVVLIVGPFKRMGLVISPAISRIQPRLCSMITI</sequence>
<evidence type="ECO:0000313" key="1">
    <source>
        <dbReference type="EMBL" id="KAF6155978.1"/>
    </source>
</evidence>
<proteinExistence type="predicted"/>
<evidence type="ECO:0000313" key="2">
    <source>
        <dbReference type="Proteomes" id="UP000541444"/>
    </source>
</evidence>
<comment type="caution">
    <text evidence="1">The sequence shown here is derived from an EMBL/GenBank/DDBJ whole genome shotgun (WGS) entry which is preliminary data.</text>
</comment>
<dbReference type="Proteomes" id="UP000541444">
    <property type="component" value="Unassembled WGS sequence"/>
</dbReference>
<name>A0A7J7MMN3_9MAGN</name>
<organism evidence="1 2">
    <name type="scientific">Kingdonia uniflora</name>
    <dbReference type="NCBI Taxonomy" id="39325"/>
    <lineage>
        <taxon>Eukaryota</taxon>
        <taxon>Viridiplantae</taxon>
        <taxon>Streptophyta</taxon>
        <taxon>Embryophyta</taxon>
        <taxon>Tracheophyta</taxon>
        <taxon>Spermatophyta</taxon>
        <taxon>Magnoliopsida</taxon>
        <taxon>Ranunculales</taxon>
        <taxon>Circaeasteraceae</taxon>
        <taxon>Kingdonia</taxon>
    </lineage>
</organism>
<accession>A0A7J7MMN3</accession>
<reference evidence="1 2" key="1">
    <citation type="journal article" date="2020" name="IScience">
        <title>Genome Sequencing of the Endangered Kingdonia uniflora (Circaeasteraceae, Ranunculales) Reveals Potential Mechanisms of Evolutionary Specialization.</title>
        <authorList>
            <person name="Sun Y."/>
            <person name="Deng T."/>
            <person name="Zhang A."/>
            <person name="Moore M.J."/>
            <person name="Landis J.B."/>
            <person name="Lin N."/>
            <person name="Zhang H."/>
            <person name="Zhang X."/>
            <person name="Huang J."/>
            <person name="Zhang X."/>
            <person name="Sun H."/>
            <person name="Wang H."/>
        </authorList>
    </citation>
    <scope>NUCLEOTIDE SEQUENCE [LARGE SCALE GENOMIC DNA]</scope>
    <source>
        <strain evidence="1">TB1705</strain>
        <tissue evidence="1">Leaf</tissue>
    </source>
</reference>
<dbReference type="EMBL" id="JACGCM010001398">
    <property type="protein sequence ID" value="KAF6155978.1"/>
    <property type="molecule type" value="Genomic_DNA"/>
</dbReference>